<dbReference type="Proteomes" id="UP000280344">
    <property type="component" value="Chromosome"/>
</dbReference>
<organism evidence="4 5">
    <name type="scientific">Flaviflexus ciconiae</name>
    <dbReference type="NCBI Taxonomy" id="2496867"/>
    <lineage>
        <taxon>Bacteria</taxon>
        <taxon>Bacillati</taxon>
        <taxon>Actinomycetota</taxon>
        <taxon>Actinomycetes</taxon>
        <taxon>Actinomycetales</taxon>
        <taxon>Actinomycetaceae</taxon>
        <taxon>Flaviflexus</taxon>
    </lineage>
</organism>
<gene>
    <name evidence="4" type="ORF">EJ997_09900</name>
</gene>
<dbReference type="EMBL" id="CP034593">
    <property type="protein sequence ID" value="AZQ78237.1"/>
    <property type="molecule type" value="Genomic_DNA"/>
</dbReference>
<accession>A0A3Q9G3Q8</accession>
<dbReference type="InterPro" id="IPR006047">
    <property type="entry name" value="GH13_cat_dom"/>
</dbReference>
<evidence type="ECO:0000313" key="4">
    <source>
        <dbReference type="EMBL" id="AZQ78237.1"/>
    </source>
</evidence>
<dbReference type="GO" id="GO:0016798">
    <property type="term" value="F:hydrolase activity, acting on glycosyl bonds"/>
    <property type="evidence" value="ECO:0007669"/>
    <property type="project" value="UniProtKB-KW"/>
</dbReference>
<name>A0A3Q9G3Q8_9ACTO</name>
<dbReference type="KEGG" id="flh:EJ997_09900"/>
<dbReference type="GO" id="GO:0005975">
    <property type="term" value="P:carbohydrate metabolic process"/>
    <property type="evidence" value="ECO:0007669"/>
    <property type="project" value="InterPro"/>
</dbReference>
<keyword evidence="2" id="KW-0326">Glycosidase</keyword>
<dbReference type="PANTHER" id="PTHR10357:SF210">
    <property type="entry name" value="MALTODEXTRIN GLUCOSIDASE"/>
    <property type="match status" value="1"/>
</dbReference>
<evidence type="ECO:0000256" key="2">
    <source>
        <dbReference type="ARBA" id="ARBA00023295"/>
    </source>
</evidence>
<protein>
    <submittedName>
        <fullName evidence="4">Alpha-amylase</fullName>
    </submittedName>
</protein>
<feature type="domain" description="Glycosyl hydrolase family 13 catalytic" evidence="3">
    <location>
        <begin position="12"/>
        <end position="354"/>
    </location>
</feature>
<keyword evidence="5" id="KW-1185">Reference proteome</keyword>
<proteinExistence type="predicted"/>
<dbReference type="Gene3D" id="3.20.20.80">
    <property type="entry name" value="Glycosidases"/>
    <property type="match status" value="1"/>
</dbReference>
<dbReference type="AlphaFoldDB" id="A0A3Q9G3Q8"/>
<dbReference type="SUPFAM" id="SSF51445">
    <property type="entry name" value="(Trans)glycosidases"/>
    <property type="match status" value="1"/>
</dbReference>
<sequence length="399" mass="44962">MGDDGGMDTLWQIYPLGATGAPIRDWTDPGTDEHRLRRLEPWLDHAAGISDMLLLGPIFTSATHGYDTLDHFTLDPRLGTDDDFDNLVGAAGERGLGIILDGVFNHVADGHALSDRVARNEDGSPRVFEGHGSLLELDHADPAVIDYIIRVLSHWLDRGAMGWRMDAAYRIEPAVWEQILPVVRKQHPEAWFLGEVIHGDYTSFTGKNRLDSVTQYELWKAIWSSLLDENFYELEWSLQRHDEFLESFSPNTFIGNHDVERIASTVGRSKAVAAAVILFTTPGIPSIYYGDELGWKATKGEGFEADDPLRPELPRTPADAIDDESRLILDIYRWGANFRREHPWLKTARTDKLHVTNTSFTYVTHGSGQEITVVLDLAEKNARVEKDGRIIWTLPHIDD</sequence>
<keyword evidence="1" id="KW-0378">Hydrolase</keyword>
<evidence type="ECO:0000256" key="1">
    <source>
        <dbReference type="ARBA" id="ARBA00022801"/>
    </source>
</evidence>
<evidence type="ECO:0000313" key="5">
    <source>
        <dbReference type="Proteomes" id="UP000280344"/>
    </source>
</evidence>
<dbReference type="Pfam" id="PF00128">
    <property type="entry name" value="Alpha-amylase"/>
    <property type="match status" value="2"/>
</dbReference>
<reference evidence="4 5" key="1">
    <citation type="submission" date="2018-12" db="EMBL/GenBank/DDBJ databases">
        <title>Complete genome sequence of Flaviflexus sp. H23T48.</title>
        <authorList>
            <person name="Bae J.-W."/>
            <person name="Lee J.-Y."/>
        </authorList>
    </citation>
    <scope>NUCLEOTIDE SEQUENCE [LARGE SCALE GENOMIC DNA]</scope>
    <source>
        <strain evidence="4 5">H23T48</strain>
    </source>
</reference>
<dbReference type="InterPro" id="IPR017853">
    <property type="entry name" value="GH"/>
</dbReference>
<dbReference type="OrthoDB" id="9802433at2"/>
<evidence type="ECO:0000259" key="3">
    <source>
        <dbReference type="SMART" id="SM00642"/>
    </source>
</evidence>
<dbReference type="PANTHER" id="PTHR10357">
    <property type="entry name" value="ALPHA-AMYLASE FAMILY MEMBER"/>
    <property type="match status" value="1"/>
</dbReference>
<dbReference type="SMART" id="SM00642">
    <property type="entry name" value="Aamy"/>
    <property type="match status" value="1"/>
</dbReference>